<reference evidence="1" key="2">
    <citation type="journal article" date="2008" name="Genome Biol.">
        <title>Improved genome assembly and evidence-based global gene model set for the chordate Ciona intestinalis: new insight into intron and operon populations.</title>
        <authorList>
            <person name="Satou Y."/>
            <person name="Mineta K."/>
            <person name="Ogasawara M."/>
            <person name="Sasakura Y."/>
            <person name="Shoguchi E."/>
            <person name="Ueno K."/>
            <person name="Yamada L."/>
            <person name="Matsumoto J."/>
            <person name="Wasserscheid J."/>
            <person name="Dewar K."/>
            <person name="Wiley G.B."/>
            <person name="Macmil S.L."/>
            <person name="Roe B.A."/>
            <person name="Zeller R.W."/>
            <person name="Hastings K.E."/>
            <person name="Lemaire P."/>
            <person name="Lindquist E."/>
            <person name="Endo T."/>
            <person name="Hotta K."/>
            <person name="Inaba K."/>
        </authorList>
    </citation>
    <scope>NUCLEOTIDE SEQUENCE [LARGE SCALE GENOMIC DNA]</scope>
    <source>
        <strain evidence="1">wild type</strain>
    </source>
</reference>
<accession>H2XZ29</accession>
<dbReference type="InParanoid" id="H2XZ29"/>
<reference evidence="2" key="1">
    <citation type="journal article" date="2002" name="Science">
        <title>The draft genome of Ciona intestinalis: insights into chordate and vertebrate origins.</title>
        <authorList>
            <person name="Dehal P."/>
            <person name="Satou Y."/>
            <person name="Campbell R.K."/>
            <person name="Chapman J."/>
            <person name="Degnan B."/>
            <person name="De Tomaso A."/>
            <person name="Davidson B."/>
            <person name="Di Gregorio A."/>
            <person name="Gelpke M."/>
            <person name="Goodstein D.M."/>
            <person name="Harafuji N."/>
            <person name="Hastings K.E."/>
            <person name="Ho I."/>
            <person name="Hotta K."/>
            <person name="Huang W."/>
            <person name="Kawashima T."/>
            <person name="Lemaire P."/>
            <person name="Martinez D."/>
            <person name="Meinertzhagen I.A."/>
            <person name="Necula S."/>
            <person name="Nonaka M."/>
            <person name="Putnam N."/>
            <person name="Rash S."/>
            <person name="Saiga H."/>
            <person name="Satake M."/>
            <person name="Terry A."/>
            <person name="Yamada L."/>
            <person name="Wang H.G."/>
            <person name="Awazu S."/>
            <person name="Azumi K."/>
            <person name="Boore J."/>
            <person name="Branno M."/>
            <person name="Chin-Bow S."/>
            <person name="DeSantis R."/>
            <person name="Doyle S."/>
            <person name="Francino P."/>
            <person name="Keys D.N."/>
            <person name="Haga S."/>
            <person name="Hayashi H."/>
            <person name="Hino K."/>
            <person name="Imai K.S."/>
            <person name="Inaba K."/>
            <person name="Kano S."/>
            <person name="Kobayashi K."/>
            <person name="Kobayashi M."/>
            <person name="Lee B.I."/>
            <person name="Makabe K.W."/>
            <person name="Manohar C."/>
            <person name="Matassi G."/>
            <person name="Medina M."/>
            <person name="Mochizuki Y."/>
            <person name="Mount S."/>
            <person name="Morishita T."/>
            <person name="Miura S."/>
            <person name="Nakayama A."/>
            <person name="Nishizaka S."/>
            <person name="Nomoto H."/>
            <person name="Ohta F."/>
            <person name="Oishi K."/>
            <person name="Rigoutsos I."/>
            <person name="Sano M."/>
            <person name="Sasaki A."/>
            <person name="Sasakura Y."/>
            <person name="Shoguchi E."/>
            <person name="Shin-i T."/>
            <person name="Spagnuolo A."/>
            <person name="Stainier D."/>
            <person name="Suzuki M.M."/>
            <person name="Tassy O."/>
            <person name="Takatori N."/>
            <person name="Tokuoka M."/>
            <person name="Yagi K."/>
            <person name="Yoshizaki F."/>
            <person name="Wada S."/>
            <person name="Zhang C."/>
            <person name="Hyatt P.D."/>
            <person name="Larimer F."/>
            <person name="Detter C."/>
            <person name="Doggett N."/>
            <person name="Glavina T."/>
            <person name="Hawkins T."/>
            <person name="Richardson P."/>
            <person name="Lucas S."/>
            <person name="Kohara Y."/>
            <person name="Levine M."/>
            <person name="Satoh N."/>
            <person name="Rokhsar D.S."/>
        </authorList>
    </citation>
    <scope>NUCLEOTIDE SEQUENCE [LARGE SCALE GENOMIC DNA]</scope>
</reference>
<reference evidence="1" key="3">
    <citation type="submission" date="2025-08" db="UniProtKB">
        <authorList>
            <consortium name="Ensembl"/>
        </authorList>
    </citation>
    <scope>IDENTIFICATION</scope>
</reference>
<name>H2XZ29_CIOIN</name>
<protein>
    <submittedName>
        <fullName evidence="1">Uncharacterized protein</fullName>
    </submittedName>
</protein>
<dbReference type="HOGENOM" id="CLU_3019443_0_0_1"/>
<dbReference type="AlphaFoldDB" id="H2XZ29"/>
<sequence>MIYHVFILTENNQTFKSIEANFQLNQIICSPSLYIYVIRISVFHVDFFPPLILKFS</sequence>
<proteinExistence type="predicted"/>
<keyword evidence="2" id="KW-1185">Reference proteome</keyword>
<dbReference type="Proteomes" id="UP000008144">
    <property type="component" value="Chromosome 1"/>
</dbReference>
<reference evidence="1" key="4">
    <citation type="submission" date="2025-09" db="UniProtKB">
        <authorList>
            <consortium name="Ensembl"/>
        </authorList>
    </citation>
    <scope>IDENTIFICATION</scope>
</reference>
<evidence type="ECO:0000313" key="2">
    <source>
        <dbReference type="Proteomes" id="UP000008144"/>
    </source>
</evidence>
<dbReference type="EMBL" id="EAAA01000315">
    <property type="status" value="NOT_ANNOTATED_CDS"/>
    <property type="molecule type" value="Genomic_DNA"/>
</dbReference>
<evidence type="ECO:0000313" key="1">
    <source>
        <dbReference type="Ensembl" id="ENSCINP00000034913.1"/>
    </source>
</evidence>
<dbReference type="Ensembl" id="ENSCINT00000037333.1">
    <property type="protein sequence ID" value="ENSCINP00000034913.1"/>
    <property type="gene ID" value="ENSCING00000018522.1"/>
</dbReference>
<organism evidence="1 2">
    <name type="scientific">Ciona intestinalis</name>
    <name type="common">Transparent sea squirt</name>
    <name type="synonym">Ascidia intestinalis</name>
    <dbReference type="NCBI Taxonomy" id="7719"/>
    <lineage>
        <taxon>Eukaryota</taxon>
        <taxon>Metazoa</taxon>
        <taxon>Chordata</taxon>
        <taxon>Tunicata</taxon>
        <taxon>Ascidiacea</taxon>
        <taxon>Phlebobranchia</taxon>
        <taxon>Cionidae</taxon>
        <taxon>Ciona</taxon>
    </lineage>
</organism>